<name>A0A7Y0L5L4_9FIRM</name>
<dbReference type="AlphaFoldDB" id="A0A7Y0L5L4"/>
<feature type="transmembrane region" description="Helical" evidence="1">
    <location>
        <begin position="45"/>
        <end position="65"/>
    </location>
</feature>
<accession>A0A7Y0L5L4</accession>
<proteinExistence type="predicted"/>
<comment type="caution">
    <text evidence="2">The sequence shown here is derived from an EMBL/GenBank/DDBJ whole genome shotgun (WGS) entry which is preliminary data.</text>
</comment>
<keyword evidence="1" id="KW-0472">Membrane</keyword>
<dbReference type="EMBL" id="JABBVZ010000064">
    <property type="protein sequence ID" value="NMP23727.1"/>
    <property type="molecule type" value="Genomic_DNA"/>
</dbReference>
<gene>
    <name evidence="2" type="ORF">HIJ39_15400</name>
</gene>
<organism evidence="2 3">
    <name type="scientific">Sulfobacillus harzensis</name>
    <dbReference type="NCBI Taxonomy" id="2729629"/>
    <lineage>
        <taxon>Bacteria</taxon>
        <taxon>Bacillati</taxon>
        <taxon>Bacillota</taxon>
        <taxon>Clostridia</taxon>
        <taxon>Eubacteriales</taxon>
        <taxon>Clostridiales Family XVII. Incertae Sedis</taxon>
        <taxon>Sulfobacillus</taxon>
    </lineage>
</organism>
<evidence type="ECO:0000256" key="1">
    <source>
        <dbReference type="SAM" id="Phobius"/>
    </source>
</evidence>
<feature type="transmembrane region" description="Helical" evidence="1">
    <location>
        <begin position="21"/>
        <end position="39"/>
    </location>
</feature>
<dbReference type="RefSeq" id="WP_169101250.1">
    <property type="nucleotide sequence ID" value="NZ_JABBVZ010000064.1"/>
</dbReference>
<dbReference type="Proteomes" id="UP000533476">
    <property type="component" value="Unassembled WGS sequence"/>
</dbReference>
<keyword evidence="1" id="KW-0812">Transmembrane</keyword>
<keyword evidence="1" id="KW-1133">Transmembrane helix</keyword>
<reference evidence="2 3" key="1">
    <citation type="submission" date="2020-04" db="EMBL/GenBank/DDBJ databases">
        <authorList>
            <person name="Zhang R."/>
            <person name="Schippers A."/>
        </authorList>
    </citation>
    <scope>NUCLEOTIDE SEQUENCE [LARGE SCALE GENOMIC DNA]</scope>
    <source>
        <strain evidence="2 3">DSM 109850</strain>
    </source>
</reference>
<protein>
    <submittedName>
        <fullName evidence="2">Uncharacterized protein</fullName>
    </submittedName>
</protein>
<sequence>MAACDQDLSTMRRRTRWIRTIGLADGALILVGGALGFAVPALRPIANWVMGVSIPVSGLIAYYAIMTS</sequence>
<evidence type="ECO:0000313" key="3">
    <source>
        <dbReference type="Proteomes" id="UP000533476"/>
    </source>
</evidence>
<evidence type="ECO:0000313" key="2">
    <source>
        <dbReference type="EMBL" id="NMP23727.1"/>
    </source>
</evidence>
<keyword evidence="3" id="KW-1185">Reference proteome</keyword>